<dbReference type="Gene3D" id="1.10.260.40">
    <property type="entry name" value="lambda repressor-like DNA-binding domains"/>
    <property type="match status" value="1"/>
</dbReference>
<dbReference type="Proteomes" id="UP000288071">
    <property type="component" value="Unassembled WGS sequence"/>
</dbReference>
<feature type="domain" description="HTH cro/C1-type" evidence="1">
    <location>
        <begin position="17"/>
        <end position="71"/>
    </location>
</feature>
<dbReference type="AlphaFoldDB" id="A0A3S3MM85"/>
<dbReference type="SUPFAM" id="SSF47413">
    <property type="entry name" value="lambda repressor-like DNA-binding domains"/>
    <property type="match status" value="1"/>
</dbReference>
<name>A0A3S3MM85_9RHOB</name>
<dbReference type="InterPro" id="IPR001387">
    <property type="entry name" value="Cro/C1-type_HTH"/>
</dbReference>
<dbReference type="PROSITE" id="PS50943">
    <property type="entry name" value="HTH_CROC1"/>
    <property type="match status" value="1"/>
</dbReference>
<evidence type="ECO:0000313" key="2">
    <source>
        <dbReference type="EMBL" id="RWR48407.1"/>
    </source>
</evidence>
<reference evidence="2" key="1">
    <citation type="submission" date="2019-01" db="EMBL/GenBank/DDBJ databases">
        <title>Sinorhodobacter populi sp. nov. isolated from the symptomatic bark tissue of Populus euramericana canker.</title>
        <authorList>
            <person name="Xu G."/>
        </authorList>
    </citation>
    <scope>NUCLEOTIDE SEQUENCE [LARGE SCALE GENOMIC DNA]</scope>
    <source>
        <strain evidence="2">CGMCC 1.12963</strain>
    </source>
</reference>
<dbReference type="RefSeq" id="WP_128157795.1">
    <property type="nucleotide sequence ID" value="NZ_JBHSOM010000019.1"/>
</dbReference>
<evidence type="ECO:0000313" key="3">
    <source>
        <dbReference type="Proteomes" id="UP000288071"/>
    </source>
</evidence>
<dbReference type="EMBL" id="SAVA01000015">
    <property type="protein sequence ID" value="RWR48407.1"/>
    <property type="molecule type" value="Genomic_DNA"/>
</dbReference>
<comment type="caution">
    <text evidence="2">The sequence shown here is derived from an EMBL/GenBank/DDBJ whole genome shotgun (WGS) entry which is preliminary data.</text>
</comment>
<dbReference type="Pfam" id="PF01381">
    <property type="entry name" value="HTH_3"/>
    <property type="match status" value="1"/>
</dbReference>
<keyword evidence="3" id="KW-1185">Reference proteome</keyword>
<dbReference type="GO" id="GO:0003677">
    <property type="term" value="F:DNA binding"/>
    <property type="evidence" value="ECO:0007669"/>
    <property type="project" value="InterPro"/>
</dbReference>
<proteinExistence type="predicted"/>
<sequence length="85" mass="9390">MSKTIHSLAQQALVAALARMRKEMGLSQMTLAERLHCHQSMIARIESGERRIDVVELVIIARAIGVSPHAVLTEVVPHIGDDLRL</sequence>
<evidence type="ECO:0000259" key="1">
    <source>
        <dbReference type="PROSITE" id="PS50943"/>
    </source>
</evidence>
<organism evidence="2 3">
    <name type="scientific">Paenirhodobacter huangdaonensis</name>
    <dbReference type="NCBI Taxonomy" id="2501515"/>
    <lineage>
        <taxon>Bacteria</taxon>
        <taxon>Pseudomonadati</taxon>
        <taxon>Pseudomonadota</taxon>
        <taxon>Alphaproteobacteria</taxon>
        <taxon>Rhodobacterales</taxon>
        <taxon>Rhodobacter group</taxon>
        <taxon>Paenirhodobacter</taxon>
    </lineage>
</organism>
<accession>A0A3S3MM85</accession>
<reference evidence="2" key="2">
    <citation type="submission" date="2019-01" db="EMBL/GenBank/DDBJ databases">
        <authorList>
            <person name="Li Y."/>
        </authorList>
    </citation>
    <scope>NUCLEOTIDE SEQUENCE [LARGE SCALE GENOMIC DNA]</scope>
    <source>
        <strain evidence="2">CGMCC 1.12963</strain>
    </source>
</reference>
<dbReference type="InterPro" id="IPR010982">
    <property type="entry name" value="Lambda_DNA-bd_dom_sf"/>
</dbReference>
<dbReference type="CDD" id="cd00093">
    <property type="entry name" value="HTH_XRE"/>
    <property type="match status" value="1"/>
</dbReference>
<dbReference type="SMART" id="SM00530">
    <property type="entry name" value="HTH_XRE"/>
    <property type="match status" value="1"/>
</dbReference>
<gene>
    <name evidence="2" type="ORF">EOW66_18425</name>
</gene>
<protein>
    <submittedName>
        <fullName evidence="2">XRE family transcriptional regulator</fullName>
    </submittedName>
</protein>